<evidence type="ECO:0000259" key="3">
    <source>
        <dbReference type="PROSITE" id="PS51724"/>
    </source>
</evidence>
<feature type="transmembrane region" description="Helical" evidence="2">
    <location>
        <begin position="117"/>
        <end position="139"/>
    </location>
</feature>
<keyword evidence="2" id="KW-0472">Membrane</keyword>
<dbReference type="SUPFAM" id="SSF110997">
    <property type="entry name" value="Sporulation related repeat"/>
    <property type="match status" value="1"/>
</dbReference>
<comment type="caution">
    <text evidence="4">The sequence shown here is derived from an EMBL/GenBank/DDBJ whole genome shotgun (WGS) entry which is preliminary data.</text>
</comment>
<keyword evidence="2" id="KW-1133">Transmembrane helix</keyword>
<feature type="compositionally biased region" description="Low complexity" evidence="1">
    <location>
        <begin position="159"/>
        <end position="195"/>
    </location>
</feature>
<evidence type="ECO:0000313" key="4">
    <source>
        <dbReference type="EMBL" id="KIL40316.1"/>
    </source>
</evidence>
<dbReference type="InterPro" id="IPR007730">
    <property type="entry name" value="SPOR-like_dom"/>
</dbReference>
<dbReference type="Proteomes" id="UP000031967">
    <property type="component" value="Unassembled WGS sequence"/>
</dbReference>
<dbReference type="EMBL" id="JXAK01000023">
    <property type="protein sequence ID" value="KIL40316.1"/>
    <property type="molecule type" value="Genomic_DNA"/>
</dbReference>
<keyword evidence="5" id="KW-1185">Reference proteome</keyword>
<name>A0ABR5AH00_9BACL</name>
<dbReference type="Gene3D" id="3.30.70.1070">
    <property type="entry name" value="Sporulation related repeat"/>
    <property type="match status" value="1"/>
</dbReference>
<dbReference type="RefSeq" id="WP_041048265.1">
    <property type="nucleotide sequence ID" value="NZ_JXAK01000023.1"/>
</dbReference>
<sequence>MLNEYTRDFGTYRSPFDEETERVERMIRESGRVNGETGYVESVPRKYAPPAEPIEPLSEANAHAAVHDEQYREPFASGYEGYRHEHRDEAGPSYDWGEPQIGIRYAKSSETPPWTRIVLSVTGAVVTGVLFGFLVLSMFTDSPLPLGIFGNGKSKQASASAGGNAAASGSKTGSAAAGSDKTAQGSAAGTGAAQAAGGGVSGAQTGQAAPAVSGSAADAGAAAGSLVAVQLPGRSYAFLQHGIFSSEQAAQAAQDELRKKGYAAASVAEPGDKTTVYAGFALRKEDAVQLSRKLQGDKLDVFVKAVNVPAATKLKWTGKASAGELSAYFQQGDKLAQMIGSLTVLHLGETKPSAIEADTLEAIKATHQSWIAASTPVKAGAADTAAPSLQQMTT</sequence>
<gene>
    <name evidence="4" type="ORF">SD70_14640</name>
</gene>
<evidence type="ECO:0000256" key="1">
    <source>
        <dbReference type="SAM" id="MobiDB-lite"/>
    </source>
</evidence>
<evidence type="ECO:0000256" key="2">
    <source>
        <dbReference type="SAM" id="Phobius"/>
    </source>
</evidence>
<proteinExistence type="predicted"/>
<dbReference type="Pfam" id="PF05036">
    <property type="entry name" value="SPOR"/>
    <property type="match status" value="1"/>
</dbReference>
<accession>A0ABR5AH00</accession>
<protein>
    <recommendedName>
        <fullName evidence="3">SPOR domain-containing protein</fullName>
    </recommendedName>
</protein>
<organism evidence="4 5">
    <name type="scientific">Gordoniibacillus kamchatkensis</name>
    <dbReference type="NCBI Taxonomy" id="1590651"/>
    <lineage>
        <taxon>Bacteria</taxon>
        <taxon>Bacillati</taxon>
        <taxon>Bacillota</taxon>
        <taxon>Bacilli</taxon>
        <taxon>Bacillales</taxon>
        <taxon>Paenibacillaceae</taxon>
        <taxon>Gordoniibacillus</taxon>
    </lineage>
</organism>
<feature type="region of interest" description="Disordered" evidence="1">
    <location>
        <begin position="159"/>
        <end position="200"/>
    </location>
</feature>
<reference evidence="4 5" key="1">
    <citation type="submission" date="2014-12" db="EMBL/GenBank/DDBJ databases">
        <title>Draft genome sequence of Paenibacillus kamchatkensis strain B-2647.</title>
        <authorList>
            <person name="Karlyshev A.V."/>
            <person name="Kudryashova E.B."/>
        </authorList>
    </citation>
    <scope>NUCLEOTIDE SEQUENCE [LARGE SCALE GENOMIC DNA]</scope>
    <source>
        <strain evidence="4 5">VKM B-2647</strain>
    </source>
</reference>
<feature type="domain" description="SPOR" evidence="3">
    <location>
        <begin position="231"/>
        <end position="310"/>
    </location>
</feature>
<dbReference type="InterPro" id="IPR036680">
    <property type="entry name" value="SPOR-like_sf"/>
</dbReference>
<evidence type="ECO:0000313" key="5">
    <source>
        <dbReference type="Proteomes" id="UP000031967"/>
    </source>
</evidence>
<keyword evidence="2" id="KW-0812">Transmembrane</keyword>
<dbReference type="PROSITE" id="PS51724">
    <property type="entry name" value="SPOR"/>
    <property type="match status" value="1"/>
</dbReference>